<feature type="domain" description="Prephenate/arogenate dehydrogenase" evidence="2">
    <location>
        <begin position="1"/>
        <end position="98"/>
    </location>
</feature>
<proteinExistence type="predicted"/>
<dbReference type="PROSITE" id="PS51176">
    <property type="entry name" value="PDH_ADH"/>
    <property type="match status" value="1"/>
</dbReference>
<dbReference type="SUPFAM" id="SSF48179">
    <property type="entry name" value="6-phosphogluconate dehydrogenase C-terminal domain-like"/>
    <property type="match status" value="1"/>
</dbReference>
<dbReference type="GO" id="GO:0004665">
    <property type="term" value="F:prephenate dehydrogenase (NADP+) activity"/>
    <property type="evidence" value="ECO:0007669"/>
    <property type="project" value="InterPro"/>
</dbReference>
<evidence type="ECO:0000259" key="2">
    <source>
        <dbReference type="PROSITE" id="PS51176"/>
    </source>
</evidence>
<evidence type="ECO:0000256" key="1">
    <source>
        <dbReference type="ARBA" id="ARBA00023002"/>
    </source>
</evidence>
<dbReference type="Pfam" id="PF20463">
    <property type="entry name" value="PDH_C"/>
    <property type="match status" value="1"/>
</dbReference>
<comment type="caution">
    <text evidence="3">The sequence shown here is derived from an EMBL/GenBank/DDBJ whole genome shotgun (WGS) entry which is preliminary data.</text>
</comment>
<dbReference type="InterPro" id="IPR008927">
    <property type="entry name" value="6-PGluconate_DH-like_C_sf"/>
</dbReference>
<keyword evidence="1" id="KW-0560">Oxidoreductase</keyword>
<dbReference type="EMBL" id="VBOS01000217">
    <property type="protein sequence ID" value="TMQ55401.1"/>
    <property type="molecule type" value="Genomic_DNA"/>
</dbReference>
<dbReference type="Proteomes" id="UP000317716">
    <property type="component" value="Unassembled WGS sequence"/>
</dbReference>
<dbReference type="Gene3D" id="1.10.3660.10">
    <property type="entry name" value="6-phosphogluconate dehydrogenase C-terminal like domain"/>
    <property type="match status" value="1"/>
</dbReference>
<evidence type="ECO:0000313" key="3">
    <source>
        <dbReference type="EMBL" id="TMQ55401.1"/>
    </source>
</evidence>
<dbReference type="GO" id="GO:0008977">
    <property type="term" value="F:prephenate dehydrogenase (NAD+) activity"/>
    <property type="evidence" value="ECO:0007669"/>
    <property type="project" value="InterPro"/>
</dbReference>
<dbReference type="InterPro" id="IPR046825">
    <property type="entry name" value="PDH_C"/>
</dbReference>
<gene>
    <name evidence="3" type="ORF">E6K72_06415</name>
</gene>
<dbReference type="AlphaFoldDB" id="A0A538SVM2"/>
<sequence>MVRDLGARALVVSPAAHDRALARTSHLPYLVSRALLGVGRADARRGLSGPGFRGMTRLAASDPRVSLPFCRANRREIAAAWHALNEAIAREVRGLEGK</sequence>
<protein>
    <submittedName>
        <fullName evidence="3">Prephenate dehydrogenase/arogenate dehydrogenase family protein</fullName>
    </submittedName>
</protein>
<reference evidence="3 4" key="1">
    <citation type="journal article" date="2019" name="Nat. Microbiol.">
        <title>Mediterranean grassland soil C-N compound turnover is dependent on rainfall and depth, and is mediated by genomically divergent microorganisms.</title>
        <authorList>
            <person name="Diamond S."/>
            <person name="Andeer P.F."/>
            <person name="Li Z."/>
            <person name="Crits-Christoph A."/>
            <person name="Burstein D."/>
            <person name="Anantharaman K."/>
            <person name="Lane K.R."/>
            <person name="Thomas B.C."/>
            <person name="Pan C."/>
            <person name="Northen T.R."/>
            <person name="Banfield J.F."/>
        </authorList>
    </citation>
    <scope>NUCLEOTIDE SEQUENCE [LARGE SCALE GENOMIC DNA]</scope>
    <source>
        <strain evidence="3">WS_2</strain>
    </source>
</reference>
<evidence type="ECO:0000313" key="4">
    <source>
        <dbReference type="Proteomes" id="UP000317716"/>
    </source>
</evidence>
<organism evidence="3 4">
    <name type="scientific">Eiseniibacteriota bacterium</name>
    <dbReference type="NCBI Taxonomy" id="2212470"/>
    <lineage>
        <taxon>Bacteria</taxon>
        <taxon>Candidatus Eiseniibacteriota</taxon>
    </lineage>
</organism>
<dbReference type="InterPro" id="IPR003099">
    <property type="entry name" value="Prephen_DH"/>
</dbReference>
<dbReference type="GO" id="GO:0006571">
    <property type="term" value="P:tyrosine biosynthetic process"/>
    <property type="evidence" value="ECO:0007669"/>
    <property type="project" value="InterPro"/>
</dbReference>
<accession>A0A538SVM2</accession>
<name>A0A538SVM2_UNCEI</name>